<dbReference type="InterPro" id="IPR050275">
    <property type="entry name" value="PGM_Phosphatase"/>
</dbReference>
<dbReference type="RefSeq" id="WP_202635758.1">
    <property type="nucleotide sequence ID" value="NZ_CP010554.1"/>
</dbReference>
<dbReference type="Pfam" id="PF00300">
    <property type="entry name" value="His_Phos_1"/>
    <property type="match status" value="1"/>
</dbReference>
<protein>
    <recommendedName>
        <fullName evidence="5">Phosphoglycerate kinase</fullName>
    </recommendedName>
</protein>
<dbReference type="SMART" id="SM00855">
    <property type="entry name" value="PGAM"/>
    <property type="match status" value="1"/>
</dbReference>
<feature type="binding site" evidence="2">
    <location>
        <begin position="10"/>
        <end position="17"/>
    </location>
    <ligand>
        <name>substrate</name>
    </ligand>
</feature>
<organism evidence="3 4">
    <name type="scientific">Rugosibacter aromaticivorans</name>
    <dbReference type="NCBI Taxonomy" id="1565605"/>
    <lineage>
        <taxon>Bacteria</taxon>
        <taxon>Pseudomonadati</taxon>
        <taxon>Pseudomonadota</taxon>
        <taxon>Betaproteobacteria</taxon>
        <taxon>Nitrosomonadales</taxon>
        <taxon>Sterolibacteriaceae</taxon>
        <taxon>Rugosibacter</taxon>
    </lineage>
</organism>
<dbReference type="PANTHER" id="PTHR48100:SF44">
    <property type="entry name" value="PHOSPHATASE C1620.13-RELATED"/>
    <property type="match status" value="1"/>
</dbReference>
<name>A0A0C5J763_9PROT</name>
<keyword evidence="4" id="KW-1185">Reference proteome</keyword>
<dbReference type="PATRIC" id="fig|1565605.3.peg.386"/>
<dbReference type="SUPFAM" id="SSF53254">
    <property type="entry name" value="Phosphoglycerate mutase-like"/>
    <property type="match status" value="1"/>
</dbReference>
<sequence>MTATRFCIVRHGETDWNAEKRLQGQMDIALNVVGQAQAQAIRASLKNTVAFAAVYSSDLARAWHTAEIATADLGLTVLPAPTFRERHYGTHQGLTSAEAARTHPAMYHLHQARDLHYTYDTGESLAAFAARVQGGLQTLAKRHAGQAILLFTHGGVLDIIYRLATQRPLDVPRDFPIPNAALNWLAYAANPAANAWQIITWGDQTHLTGALEEVG</sequence>
<dbReference type="GO" id="GO:0005829">
    <property type="term" value="C:cytosol"/>
    <property type="evidence" value="ECO:0007669"/>
    <property type="project" value="TreeGrafter"/>
</dbReference>
<dbReference type="Proteomes" id="UP000061603">
    <property type="component" value="Chromosome"/>
</dbReference>
<evidence type="ECO:0000256" key="2">
    <source>
        <dbReference type="PIRSR" id="PIRSR613078-2"/>
    </source>
</evidence>
<dbReference type="Gene3D" id="3.40.50.1240">
    <property type="entry name" value="Phosphoglycerate mutase-like"/>
    <property type="match status" value="1"/>
</dbReference>
<accession>A0A0C5J763</accession>
<evidence type="ECO:0008006" key="5">
    <source>
        <dbReference type="Google" id="ProtNLM"/>
    </source>
</evidence>
<dbReference type="AlphaFoldDB" id="A0A0C5J763"/>
<dbReference type="GO" id="GO:0016791">
    <property type="term" value="F:phosphatase activity"/>
    <property type="evidence" value="ECO:0007669"/>
    <property type="project" value="TreeGrafter"/>
</dbReference>
<dbReference type="PANTHER" id="PTHR48100">
    <property type="entry name" value="BROAD-SPECIFICITY PHOSPHATASE YOR283W-RELATED"/>
    <property type="match status" value="1"/>
</dbReference>
<evidence type="ECO:0000313" key="3">
    <source>
        <dbReference type="EMBL" id="AJP47553.1"/>
    </source>
</evidence>
<dbReference type="EMBL" id="CP010554">
    <property type="protein sequence ID" value="AJP47553.1"/>
    <property type="molecule type" value="Genomic_DNA"/>
</dbReference>
<dbReference type="KEGG" id="rbu:PG1C_01870"/>
<dbReference type="InterPro" id="IPR013078">
    <property type="entry name" value="His_Pase_superF_clade-1"/>
</dbReference>
<dbReference type="STRING" id="1565605.PG1C_01870"/>
<dbReference type="HOGENOM" id="CLU_033323_9_5_4"/>
<feature type="active site" description="Tele-phosphohistidine intermediate" evidence="1">
    <location>
        <position position="11"/>
    </location>
</feature>
<proteinExistence type="predicted"/>
<dbReference type="PROSITE" id="PS00175">
    <property type="entry name" value="PG_MUTASE"/>
    <property type="match status" value="1"/>
</dbReference>
<feature type="binding site" evidence="2">
    <location>
        <begin position="85"/>
        <end position="88"/>
    </location>
    <ligand>
        <name>substrate</name>
    </ligand>
</feature>
<feature type="binding site" evidence="2">
    <location>
        <position position="61"/>
    </location>
    <ligand>
        <name>substrate</name>
    </ligand>
</feature>
<evidence type="ECO:0000256" key="1">
    <source>
        <dbReference type="PIRSR" id="PIRSR613078-1"/>
    </source>
</evidence>
<evidence type="ECO:0000313" key="4">
    <source>
        <dbReference type="Proteomes" id="UP000061603"/>
    </source>
</evidence>
<gene>
    <name evidence="3" type="ORF">PG1C_01870</name>
</gene>
<dbReference type="InterPro" id="IPR029033">
    <property type="entry name" value="His_PPase_superfam"/>
</dbReference>
<dbReference type="InterPro" id="IPR001345">
    <property type="entry name" value="PG/BPGM_mutase_AS"/>
</dbReference>
<feature type="active site" description="Proton donor/acceptor" evidence="1">
    <location>
        <position position="85"/>
    </location>
</feature>
<reference evidence="3 4" key="1">
    <citation type="journal article" date="2015" name="Genome Announc.">
        <title>Complete Genome Sequence of a Novel Bacterium within the Family Rhodocyclaceae That Degrades Polycyclic Aromatic Hydrocarbons.</title>
        <authorList>
            <person name="Singleton D.R."/>
            <person name="Dickey A.N."/>
            <person name="Scholl E.H."/>
            <person name="Wright F.A."/>
            <person name="Aitken M.D."/>
        </authorList>
    </citation>
    <scope>NUCLEOTIDE SEQUENCE [LARGE SCALE GENOMIC DNA]</scope>
    <source>
        <strain evidence="4">PG1-Ca6</strain>
    </source>
</reference>
<dbReference type="CDD" id="cd07067">
    <property type="entry name" value="HP_PGM_like"/>
    <property type="match status" value="1"/>
</dbReference>